<evidence type="ECO:0000313" key="2">
    <source>
        <dbReference type="EMBL" id="KVA11930.1"/>
    </source>
</evidence>
<proteinExistence type="predicted"/>
<reference evidence="2 3" key="1">
    <citation type="submission" date="2015-11" db="EMBL/GenBank/DDBJ databases">
        <title>Expanding the genomic diversity of Burkholderia species for the development of highly accurate diagnostics.</title>
        <authorList>
            <person name="Sahl J."/>
            <person name="Keim P."/>
            <person name="Wagner D."/>
        </authorList>
    </citation>
    <scope>NUCLEOTIDE SEQUENCE [LARGE SCALE GENOMIC DNA]</scope>
    <source>
        <strain evidence="2 3">RF32-BP12</strain>
    </source>
</reference>
<sequence length="131" mass="14692">MNEYLKRMARLAGRKLAPKLAKKAAPLPAEVQNAIDGASFVERVPTEDGYRVVVSMVGLGRLVVQETPDIEERISRAWPELNKAQVGRVLRAIQAGASAAIARNALPTRPEKRWSTQWQDKHHPIKTERDF</sequence>
<protein>
    <submittedName>
        <fullName evidence="2">Uncharacterized protein</fullName>
    </submittedName>
</protein>
<dbReference type="Proteomes" id="UP000056450">
    <property type="component" value="Unassembled WGS sequence"/>
</dbReference>
<dbReference type="EMBL" id="LOTQ01000003">
    <property type="protein sequence ID" value="KVA11930.1"/>
    <property type="molecule type" value="Genomic_DNA"/>
</dbReference>
<accession>A0AAP1C8W5</accession>
<evidence type="ECO:0000256" key="1">
    <source>
        <dbReference type="SAM" id="MobiDB-lite"/>
    </source>
</evidence>
<organism evidence="2 3">
    <name type="scientific">Burkholderia latens</name>
    <dbReference type="NCBI Taxonomy" id="488446"/>
    <lineage>
        <taxon>Bacteria</taxon>
        <taxon>Pseudomonadati</taxon>
        <taxon>Pseudomonadota</taxon>
        <taxon>Betaproteobacteria</taxon>
        <taxon>Burkholderiales</taxon>
        <taxon>Burkholderiaceae</taxon>
        <taxon>Burkholderia</taxon>
        <taxon>Burkholderia cepacia complex</taxon>
    </lineage>
</organism>
<dbReference type="AlphaFoldDB" id="A0AAP1C8W5"/>
<gene>
    <name evidence="2" type="ORF">WI41_07555</name>
</gene>
<feature type="region of interest" description="Disordered" evidence="1">
    <location>
        <begin position="104"/>
        <end position="131"/>
    </location>
</feature>
<name>A0AAP1C8W5_9BURK</name>
<dbReference type="RefSeq" id="WP_059544287.1">
    <property type="nucleotide sequence ID" value="NZ_LOTQ01000003.1"/>
</dbReference>
<feature type="compositionally biased region" description="Basic and acidic residues" evidence="1">
    <location>
        <begin position="109"/>
        <end position="131"/>
    </location>
</feature>
<comment type="caution">
    <text evidence="2">The sequence shown here is derived from an EMBL/GenBank/DDBJ whole genome shotgun (WGS) entry which is preliminary data.</text>
</comment>
<evidence type="ECO:0000313" key="3">
    <source>
        <dbReference type="Proteomes" id="UP000056450"/>
    </source>
</evidence>